<dbReference type="SUPFAM" id="SSF51206">
    <property type="entry name" value="cAMP-binding domain-like"/>
    <property type="match status" value="1"/>
</dbReference>
<sequence>MLDQVDLFEGLAPEDLRELEEHASERQYRKSTLIIERGDEANTLYVLLAGRVKVYVADSDGKEVVLRELGPGSHFGELALLGDQPRTASVITAEDSRCLVLTKRSFVQCLGDHPKIAFNLIQHLSRRLHALTESVSDFALSDVYRRLAKFLNEVAADEDGRRVTPPYTHQEIAARVGASREMISRILGDLKDGGYVASEGRKHVLLKKLPARH</sequence>
<dbReference type="GO" id="GO:0005829">
    <property type="term" value="C:cytosol"/>
    <property type="evidence" value="ECO:0007669"/>
    <property type="project" value="TreeGrafter"/>
</dbReference>
<dbReference type="PROSITE" id="PS50042">
    <property type="entry name" value="CNMP_BINDING_3"/>
    <property type="match status" value="1"/>
</dbReference>
<feature type="domain" description="HTH crp-type" evidence="5">
    <location>
        <begin position="141"/>
        <end position="210"/>
    </location>
</feature>
<keyword evidence="2" id="KW-0238">DNA-binding</keyword>
<dbReference type="GO" id="GO:0003677">
    <property type="term" value="F:DNA binding"/>
    <property type="evidence" value="ECO:0007669"/>
    <property type="project" value="UniProtKB-KW"/>
</dbReference>
<dbReference type="SMART" id="SM00100">
    <property type="entry name" value="cNMP"/>
    <property type="match status" value="1"/>
</dbReference>
<evidence type="ECO:0000259" key="5">
    <source>
        <dbReference type="PROSITE" id="PS51063"/>
    </source>
</evidence>
<dbReference type="PANTHER" id="PTHR24567:SF26">
    <property type="entry name" value="REGULATORY PROTEIN YEIL"/>
    <property type="match status" value="1"/>
</dbReference>
<organism evidence="6 7">
    <name type="scientific">Thiorhodococcus mannitoliphagus</name>
    <dbReference type="NCBI Taxonomy" id="329406"/>
    <lineage>
        <taxon>Bacteria</taxon>
        <taxon>Pseudomonadati</taxon>
        <taxon>Pseudomonadota</taxon>
        <taxon>Gammaproteobacteria</taxon>
        <taxon>Chromatiales</taxon>
        <taxon>Chromatiaceae</taxon>
        <taxon>Thiorhodococcus</taxon>
    </lineage>
</organism>
<keyword evidence="1" id="KW-0805">Transcription regulation</keyword>
<evidence type="ECO:0000256" key="2">
    <source>
        <dbReference type="ARBA" id="ARBA00023125"/>
    </source>
</evidence>
<dbReference type="SMART" id="SM00419">
    <property type="entry name" value="HTH_CRP"/>
    <property type="match status" value="1"/>
</dbReference>
<dbReference type="EMBL" id="JAAIJR010000023">
    <property type="protein sequence ID" value="NEX20189.1"/>
    <property type="molecule type" value="Genomic_DNA"/>
</dbReference>
<dbReference type="PROSITE" id="PS00888">
    <property type="entry name" value="CNMP_BINDING_1"/>
    <property type="match status" value="1"/>
</dbReference>
<dbReference type="RefSeq" id="WP_164653288.1">
    <property type="nucleotide sequence ID" value="NZ_JAAIJR010000023.1"/>
</dbReference>
<name>A0A6P1DQL0_9GAMM</name>
<dbReference type="Pfam" id="PF00027">
    <property type="entry name" value="cNMP_binding"/>
    <property type="match status" value="1"/>
</dbReference>
<dbReference type="Proteomes" id="UP000471640">
    <property type="component" value="Unassembled WGS sequence"/>
</dbReference>
<dbReference type="Pfam" id="PF13545">
    <property type="entry name" value="HTH_Crp_2"/>
    <property type="match status" value="1"/>
</dbReference>
<evidence type="ECO:0000313" key="7">
    <source>
        <dbReference type="Proteomes" id="UP000471640"/>
    </source>
</evidence>
<dbReference type="InterPro" id="IPR018490">
    <property type="entry name" value="cNMP-bd_dom_sf"/>
</dbReference>
<keyword evidence="7" id="KW-1185">Reference proteome</keyword>
<dbReference type="PRINTS" id="PR00103">
    <property type="entry name" value="CAMPKINASE"/>
</dbReference>
<dbReference type="PROSITE" id="PS00889">
    <property type="entry name" value="CNMP_BINDING_2"/>
    <property type="match status" value="1"/>
</dbReference>
<dbReference type="InterPro" id="IPR018488">
    <property type="entry name" value="cNMP-bd_CS"/>
</dbReference>
<dbReference type="InterPro" id="IPR036388">
    <property type="entry name" value="WH-like_DNA-bd_sf"/>
</dbReference>
<comment type="caution">
    <text evidence="6">The sequence shown here is derived from an EMBL/GenBank/DDBJ whole genome shotgun (WGS) entry which is preliminary data.</text>
</comment>
<feature type="domain" description="Cyclic nucleotide-binding" evidence="4">
    <location>
        <begin position="7"/>
        <end position="127"/>
    </location>
</feature>
<dbReference type="InterPro" id="IPR000595">
    <property type="entry name" value="cNMP-bd_dom"/>
</dbReference>
<dbReference type="InterPro" id="IPR014710">
    <property type="entry name" value="RmlC-like_jellyroll"/>
</dbReference>
<protein>
    <submittedName>
        <fullName evidence="6">Crp/Fnr family transcriptional regulator</fullName>
    </submittedName>
</protein>
<accession>A0A6P1DQL0</accession>
<dbReference type="PANTHER" id="PTHR24567">
    <property type="entry name" value="CRP FAMILY TRANSCRIPTIONAL REGULATORY PROTEIN"/>
    <property type="match status" value="1"/>
</dbReference>
<dbReference type="InterPro" id="IPR036390">
    <property type="entry name" value="WH_DNA-bd_sf"/>
</dbReference>
<dbReference type="SUPFAM" id="SSF46785">
    <property type="entry name" value="Winged helix' DNA-binding domain"/>
    <property type="match status" value="1"/>
</dbReference>
<dbReference type="Gene3D" id="2.60.120.10">
    <property type="entry name" value="Jelly Rolls"/>
    <property type="match status" value="1"/>
</dbReference>
<dbReference type="PROSITE" id="PS51063">
    <property type="entry name" value="HTH_CRP_2"/>
    <property type="match status" value="1"/>
</dbReference>
<dbReference type="CDD" id="cd00038">
    <property type="entry name" value="CAP_ED"/>
    <property type="match status" value="1"/>
</dbReference>
<dbReference type="CDD" id="cd00092">
    <property type="entry name" value="HTH_CRP"/>
    <property type="match status" value="1"/>
</dbReference>
<dbReference type="GO" id="GO:0003700">
    <property type="term" value="F:DNA-binding transcription factor activity"/>
    <property type="evidence" value="ECO:0007669"/>
    <property type="project" value="TreeGrafter"/>
</dbReference>
<evidence type="ECO:0000256" key="1">
    <source>
        <dbReference type="ARBA" id="ARBA00023015"/>
    </source>
</evidence>
<dbReference type="InterPro" id="IPR050397">
    <property type="entry name" value="Env_Response_Regulators"/>
</dbReference>
<evidence type="ECO:0000259" key="4">
    <source>
        <dbReference type="PROSITE" id="PS50042"/>
    </source>
</evidence>
<gene>
    <name evidence="6" type="ORF">G3480_07665</name>
</gene>
<proteinExistence type="predicted"/>
<evidence type="ECO:0000313" key="6">
    <source>
        <dbReference type="EMBL" id="NEX20189.1"/>
    </source>
</evidence>
<reference evidence="6 7" key="2">
    <citation type="submission" date="2020-02" db="EMBL/GenBank/DDBJ databases">
        <title>Genome sequences of Thiorhodococcus mannitoliphagus and Thiorhodococcus minor, purple sulfur photosynthetic bacteria in the gammaproteobacterial family, Chromatiaceae.</title>
        <authorList>
            <person name="Aviles F.A."/>
            <person name="Meyer T.E."/>
            <person name="Kyndt J.A."/>
        </authorList>
    </citation>
    <scope>NUCLEOTIDE SEQUENCE [LARGE SCALE GENOMIC DNA]</scope>
    <source>
        <strain evidence="6 7">DSM 18266</strain>
    </source>
</reference>
<dbReference type="Gene3D" id="1.10.10.10">
    <property type="entry name" value="Winged helix-like DNA-binding domain superfamily/Winged helix DNA-binding domain"/>
    <property type="match status" value="1"/>
</dbReference>
<dbReference type="AlphaFoldDB" id="A0A6P1DQL0"/>
<keyword evidence="3" id="KW-0804">Transcription</keyword>
<reference evidence="7" key="1">
    <citation type="journal article" date="2020" name="Microbiol. Resour. Announc.">
        <title>Draft Genome Sequences of Thiorhodococcus mannitoliphagus and Thiorhodococcus minor, Purple Sulfur Photosynthetic Bacteria in the Gammaproteobacterial Family Chromatiaceae.</title>
        <authorList>
            <person name="Aviles F.A."/>
            <person name="Meyer T.E."/>
            <person name="Kyndt J.A."/>
        </authorList>
    </citation>
    <scope>NUCLEOTIDE SEQUENCE [LARGE SCALE GENOMIC DNA]</scope>
    <source>
        <strain evidence="7">DSM 18266</strain>
    </source>
</reference>
<dbReference type="InterPro" id="IPR012318">
    <property type="entry name" value="HTH_CRP"/>
</dbReference>
<evidence type="ECO:0000256" key="3">
    <source>
        <dbReference type="ARBA" id="ARBA00023163"/>
    </source>
</evidence>